<dbReference type="OrthoDB" id="5687582at2"/>
<dbReference type="Proteomes" id="UP000184608">
    <property type="component" value="Unassembled WGS sequence"/>
</dbReference>
<keyword evidence="1" id="KW-0472">Membrane</keyword>
<dbReference type="EMBL" id="FQXZ01000036">
    <property type="protein sequence ID" value="SHI27227.1"/>
    <property type="molecule type" value="Genomic_DNA"/>
</dbReference>
<evidence type="ECO:0000313" key="4">
    <source>
        <dbReference type="Proteomes" id="UP000184608"/>
    </source>
</evidence>
<dbReference type="InterPro" id="IPR000045">
    <property type="entry name" value="Prepilin_IV_endopep_pep"/>
</dbReference>
<feature type="transmembrane region" description="Helical" evidence="1">
    <location>
        <begin position="163"/>
        <end position="182"/>
    </location>
</feature>
<evidence type="ECO:0000256" key="1">
    <source>
        <dbReference type="SAM" id="Phobius"/>
    </source>
</evidence>
<feature type="transmembrane region" description="Helical" evidence="1">
    <location>
        <begin position="6"/>
        <end position="24"/>
    </location>
</feature>
<dbReference type="AlphaFoldDB" id="A0A1M5ZSF4"/>
<organism evidence="3 4">
    <name type="scientific">Vibrio aerogenes CECT 7868</name>
    <dbReference type="NCBI Taxonomy" id="1216006"/>
    <lineage>
        <taxon>Bacteria</taxon>
        <taxon>Pseudomonadati</taxon>
        <taxon>Pseudomonadota</taxon>
        <taxon>Gammaproteobacteria</taxon>
        <taxon>Vibrionales</taxon>
        <taxon>Vibrionaceae</taxon>
        <taxon>Vibrio</taxon>
    </lineage>
</organism>
<sequence>MNNQWILYGLTCPLAYVVFSDLFYRKIYNHLIVFLLMMVLANVMLFFVDMGSYAGMNPEQAGVQLGLSLAGAAGVLMVGMGLFLIDQMGAGDVKLMAVLCLLVGGDNQVAFLLLTALAGGCLVFMMPLVRLIEVKGARHILQIAMSFPSLNIPVPDSAYTKPAAAGLPYGIAISVGAVLSLMTPFTH</sequence>
<dbReference type="Gene3D" id="1.20.120.1220">
    <property type="match status" value="1"/>
</dbReference>
<dbReference type="GO" id="GO:0016020">
    <property type="term" value="C:membrane"/>
    <property type="evidence" value="ECO:0007669"/>
    <property type="project" value="InterPro"/>
</dbReference>
<dbReference type="GO" id="GO:0004190">
    <property type="term" value="F:aspartic-type endopeptidase activity"/>
    <property type="evidence" value="ECO:0007669"/>
    <property type="project" value="InterPro"/>
</dbReference>
<feature type="transmembrane region" description="Helical" evidence="1">
    <location>
        <begin position="65"/>
        <end position="85"/>
    </location>
</feature>
<proteinExistence type="predicted"/>
<keyword evidence="1" id="KW-0812">Transmembrane</keyword>
<gene>
    <name evidence="3" type="ORF">VA7868_03159</name>
</gene>
<evidence type="ECO:0000259" key="2">
    <source>
        <dbReference type="Pfam" id="PF01478"/>
    </source>
</evidence>
<feature type="transmembrane region" description="Helical" evidence="1">
    <location>
        <begin position="31"/>
        <end position="53"/>
    </location>
</feature>
<name>A0A1M5ZSF4_9VIBR</name>
<dbReference type="RefSeq" id="WP_073604783.1">
    <property type="nucleotide sequence ID" value="NZ_FQXZ01000036.1"/>
</dbReference>
<keyword evidence="4" id="KW-1185">Reference proteome</keyword>
<dbReference type="STRING" id="1216006.VA7868_03159"/>
<protein>
    <submittedName>
        <fullName evidence="3">Type IV leader peptidase family protein</fullName>
    </submittedName>
</protein>
<feature type="transmembrane region" description="Helical" evidence="1">
    <location>
        <begin position="97"/>
        <end position="125"/>
    </location>
</feature>
<evidence type="ECO:0000313" key="3">
    <source>
        <dbReference type="EMBL" id="SHI27227.1"/>
    </source>
</evidence>
<dbReference type="Pfam" id="PF01478">
    <property type="entry name" value="Peptidase_A24"/>
    <property type="match status" value="1"/>
</dbReference>
<accession>A0A1M5ZSF4</accession>
<reference evidence="3 4" key="1">
    <citation type="submission" date="2016-11" db="EMBL/GenBank/DDBJ databases">
        <authorList>
            <person name="Jaros S."/>
            <person name="Januszkiewicz K."/>
            <person name="Wedrychowicz H."/>
        </authorList>
    </citation>
    <scope>NUCLEOTIDE SEQUENCE [LARGE SCALE GENOMIC DNA]</scope>
    <source>
        <strain evidence="3 4">CECT 7868</strain>
    </source>
</reference>
<keyword evidence="1" id="KW-1133">Transmembrane helix</keyword>
<feature type="domain" description="Prepilin type IV endopeptidase peptidase" evidence="2">
    <location>
        <begin position="11"/>
        <end position="123"/>
    </location>
</feature>